<dbReference type="InterPro" id="IPR036457">
    <property type="entry name" value="PPM-type-like_dom_sf"/>
</dbReference>
<gene>
    <name evidence="2" type="ORF">GCM10010121_060840</name>
</gene>
<protein>
    <submittedName>
        <fullName evidence="2">Uncharacterized protein</fullName>
    </submittedName>
</protein>
<reference evidence="2" key="1">
    <citation type="journal article" date="2014" name="Int. J. Syst. Evol. Microbiol.">
        <title>Complete genome sequence of Corynebacterium casei LMG S-19264T (=DSM 44701T), isolated from a smear-ripened cheese.</title>
        <authorList>
            <consortium name="US DOE Joint Genome Institute (JGI-PGF)"/>
            <person name="Walter F."/>
            <person name="Albersmeier A."/>
            <person name="Kalinowski J."/>
            <person name="Ruckert C."/>
        </authorList>
    </citation>
    <scope>NUCLEOTIDE SEQUENCE</scope>
    <source>
        <strain evidence="2">JCM 3086</strain>
    </source>
</reference>
<dbReference type="Gene3D" id="3.60.40.10">
    <property type="entry name" value="PPM-type phosphatase domain"/>
    <property type="match status" value="1"/>
</dbReference>
<organism evidence="2 3">
    <name type="scientific">Streptomyces brasiliensis</name>
    <dbReference type="NCBI Taxonomy" id="1954"/>
    <lineage>
        <taxon>Bacteria</taxon>
        <taxon>Bacillati</taxon>
        <taxon>Actinomycetota</taxon>
        <taxon>Actinomycetes</taxon>
        <taxon>Kitasatosporales</taxon>
        <taxon>Streptomycetaceae</taxon>
        <taxon>Streptomyces</taxon>
    </lineage>
</organism>
<reference evidence="2" key="2">
    <citation type="submission" date="2020-09" db="EMBL/GenBank/DDBJ databases">
        <authorList>
            <person name="Sun Q."/>
            <person name="Ohkuma M."/>
        </authorList>
    </citation>
    <scope>NUCLEOTIDE SEQUENCE</scope>
    <source>
        <strain evidence="2">JCM 3086</strain>
    </source>
</reference>
<accession>A0A917NYP4</accession>
<dbReference type="EMBL" id="BMQA01000026">
    <property type="protein sequence ID" value="GGJ41654.1"/>
    <property type="molecule type" value="Genomic_DNA"/>
</dbReference>
<keyword evidence="3" id="KW-1185">Reference proteome</keyword>
<evidence type="ECO:0000313" key="3">
    <source>
        <dbReference type="Proteomes" id="UP000657574"/>
    </source>
</evidence>
<dbReference type="Proteomes" id="UP000657574">
    <property type="component" value="Unassembled WGS sequence"/>
</dbReference>
<evidence type="ECO:0000256" key="1">
    <source>
        <dbReference type="SAM" id="MobiDB-lite"/>
    </source>
</evidence>
<feature type="region of interest" description="Disordered" evidence="1">
    <location>
        <begin position="96"/>
        <end position="117"/>
    </location>
</feature>
<comment type="caution">
    <text evidence="2">The sequence shown here is derived from an EMBL/GenBank/DDBJ whole genome shotgun (WGS) entry which is preliminary data.</text>
</comment>
<sequence length="117" mass="11957">MTRLRAAIGALYTLDLGPAELLARVDGMGAEGPSHAASADCPMSSDEARTTGDHCLYLVYDPATGRCTASRAGDAGLSVVTPRGPRSPACLCALRSAAGTTRSRSGSSRSLRAPNCC</sequence>
<dbReference type="AlphaFoldDB" id="A0A917NYP4"/>
<evidence type="ECO:0000313" key="2">
    <source>
        <dbReference type="EMBL" id="GGJ41654.1"/>
    </source>
</evidence>
<name>A0A917NYP4_9ACTN</name>
<proteinExistence type="predicted"/>